<keyword evidence="1" id="KW-1003">Cell membrane</keyword>
<evidence type="ECO:0000256" key="4">
    <source>
        <dbReference type="ARBA" id="ARBA00022989"/>
    </source>
</evidence>
<organism evidence="8">
    <name type="scientific">marine metagenome</name>
    <dbReference type="NCBI Taxonomy" id="408172"/>
    <lineage>
        <taxon>unclassified sequences</taxon>
        <taxon>metagenomes</taxon>
        <taxon>ecological metagenomes</taxon>
    </lineage>
</organism>
<evidence type="ECO:0000256" key="5">
    <source>
        <dbReference type="ARBA" id="ARBA00023136"/>
    </source>
</evidence>
<dbReference type="PANTHER" id="PTHR37485:SF1">
    <property type="entry name" value="CELL DIVISION PROTEIN FTSB"/>
    <property type="match status" value="1"/>
</dbReference>
<gene>
    <name evidence="8" type="ORF">METZ01_LOCUS171010</name>
</gene>
<protein>
    <recommendedName>
        <fullName evidence="9">Septum formation initiator family protein</fullName>
    </recommendedName>
</protein>
<keyword evidence="2" id="KW-0132">Cell division</keyword>
<sequence length="82" mass="9789">MFGGEYSVLDVRRVRQEQQRLQQQLIELESENDSLKNWVQKLEFDSATIERLARERYGMVRPGELLYIVAEPKDSLEDFQNR</sequence>
<dbReference type="Pfam" id="PF04977">
    <property type="entry name" value="DivIC"/>
    <property type="match status" value="1"/>
</dbReference>
<evidence type="ECO:0000256" key="1">
    <source>
        <dbReference type="ARBA" id="ARBA00022475"/>
    </source>
</evidence>
<keyword evidence="7" id="KW-0175">Coiled coil</keyword>
<feature type="coiled-coil region" evidence="7">
    <location>
        <begin position="11"/>
        <end position="38"/>
    </location>
</feature>
<evidence type="ECO:0000256" key="7">
    <source>
        <dbReference type="SAM" id="Coils"/>
    </source>
</evidence>
<evidence type="ECO:0000256" key="3">
    <source>
        <dbReference type="ARBA" id="ARBA00022692"/>
    </source>
</evidence>
<evidence type="ECO:0000256" key="6">
    <source>
        <dbReference type="ARBA" id="ARBA00023306"/>
    </source>
</evidence>
<dbReference type="EMBL" id="UINC01031697">
    <property type="protein sequence ID" value="SVB18156.1"/>
    <property type="molecule type" value="Genomic_DNA"/>
</dbReference>
<dbReference type="InterPro" id="IPR007060">
    <property type="entry name" value="FtsL/DivIC"/>
</dbReference>
<dbReference type="GO" id="GO:0043093">
    <property type="term" value="P:FtsZ-dependent cytokinesis"/>
    <property type="evidence" value="ECO:0007669"/>
    <property type="project" value="TreeGrafter"/>
</dbReference>
<keyword evidence="4" id="KW-1133">Transmembrane helix</keyword>
<dbReference type="PANTHER" id="PTHR37485">
    <property type="entry name" value="CELL DIVISION PROTEIN FTSB"/>
    <property type="match status" value="1"/>
</dbReference>
<evidence type="ECO:0000313" key="8">
    <source>
        <dbReference type="EMBL" id="SVB18156.1"/>
    </source>
</evidence>
<name>A0A382BWG6_9ZZZZ</name>
<keyword evidence="5" id="KW-0472">Membrane</keyword>
<dbReference type="GO" id="GO:0030428">
    <property type="term" value="C:cell septum"/>
    <property type="evidence" value="ECO:0007669"/>
    <property type="project" value="TreeGrafter"/>
</dbReference>
<accession>A0A382BWG6</accession>
<dbReference type="AlphaFoldDB" id="A0A382BWG6"/>
<keyword evidence="6" id="KW-0131">Cell cycle</keyword>
<reference evidence="8" key="1">
    <citation type="submission" date="2018-05" db="EMBL/GenBank/DDBJ databases">
        <authorList>
            <person name="Lanie J.A."/>
            <person name="Ng W.-L."/>
            <person name="Kazmierczak K.M."/>
            <person name="Andrzejewski T.M."/>
            <person name="Davidsen T.M."/>
            <person name="Wayne K.J."/>
            <person name="Tettelin H."/>
            <person name="Glass J.I."/>
            <person name="Rusch D."/>
            <person name="Podicherti R."/>
            <person name="Tsui H.-C.T."/>
            <person name="Winkler M.E."/>
        </authorList>
    </citation>
    <scope>NUCLEOTIDE SEQUENCE</scope>
</reference>
<proteinExistence type="predicted"/>
<evidence type="ECO:0008006" key="9">
    <source>
        <dbReference type="Google" id="ProtNLM"/>
    </source>
</evidence>
<evidence type="ECO:0000256" key="2">
    <source>
        <dbReference type="ARBA" id="ARBA00022618"/>
    </source>
</evidence>
<keyword evidence="3" id="KW-0812">Transmembrane</keyword>
<dbReference type="InterPro" id="IPR023081">
    <property type="entry name" value="Cell_div_FtsB"/>
</dbReference>